<reference evidence="1 2" key="1">
    <citation type="submission" date="2018-07" db="EMBL/GenBank/DDBJ databases">
        <title>Complete Genome and Methylome Analysis of Deinococcus wulumuqiensis NEB 479.</title>
        <authorList>
            <person name="Fomenkov A."/>
            <person name="Luyten Y."/>
            <person name="Vincze T."/>
            <person name="Anton B.P."/>
            <person name="Clark T."/>
            <person name="Roberts R.J."/>
            <person name="Morgan R.D."/>
        </authorList>
    </citation>
    <scope>NUCLEOTIDE SEQUENCE [LARGE SCALE GENOMIC DNA]</scope>
    <source>
        <strain evidence="1 2">NEB 479</strain>
    </source>
</reference>
<evidence type="ECO:0000313" key="2">
    <source>
        <dbReference type="Proteomes" id="UP000253744"/>
    </source>
</evidence>
<proteinExistence type="predicted"/>
<dbReference type="EMBL" id="CP031158">
    <property type="protein sequence ID" value="AXG98502.1"/>
    <property type="molecule type" value="Genomic_DNA"/>
</dbReference>
<dbReference type="AlphaFoldDB" id="A0A345IFN0"/>
<dbReference type="RefSeq" id="WP_114671506.1">
    <property type="nucleotide sequence ID" value="NZ_CALTYN010000085.1"/>
</dbReference>
<accession>A0A345IFN0</accession>
<name>A0A345IFN0_9DEIO</name>
<dbReference type="Proteomes" id="UP000253744">
    <property type="component" value="Chromosome"/>
</dbReference>
<sequence length="100" mass="10603">MSPVRRPPPPAPLHLPRLAQGMAGQWVQLPGSAARVLGLTGRVEDTRPGSLVCLSGEVVVDLPTGDFVRLRTGETFRVGEGSWQALATAAETVLLHLPES</sequence>
<evidence type="ECO:0000313" key="1">
    <source>
        <dbReference type="EMBL" id="AXG98502.1"/>
    </source>
</evidence>
<protein>
    <recommendedName>
        <fullName evidence="3">Cupin</fullName>
    </recommendedName>
</protein>
<evidence type="ECO:0008006" key="3">
    <source>
        <dbReference type="Google" id="ProtNLM"/>
    </source>
</evidence>
<organism evidence="1 2">
    <name type="scientific">Deinococcus wulumuqiensis</name>
    <dbReference type="NCBI Taxonomy" id="980427"/>
    <lineage>
        <taxon>Bacteria</taxon>
        <taxon>Thermotogati</taxon>
        <taxon>Deinococcota</taxon>
        <taxon>Deinococci</taxon>
        <taxon>Deinococcales</taxon>
        <taxon>Deinococcaceae</taxon>
        <taxon>Deinococcus</taxon>
    </lineage>
</organism>
<gene>
    <name evidence="1" type="ORF">DVJ83_04200</name>
</gene>
<dbReference type="STRING" id="1288484.GCA_000348665_00205"/>
<dbReference type="KEGG" id="dwu:DVJ83_04200"/>